<dbReference type="InterPro" id="IPR023346">
    <property type="entry name" value="Lysozyme-like_dom_sf"/>
</dbReference>
<dbReference type="InterPro" id="IPR001264">
    <property type="entry name" value="Glyco_trans_51"/>
</dbReference>
<comment type="pathway">
    <text evidence="1">Cell wall biogenesis; peptidoglycan biosynthesis.</text>
</comment>
<keyword evidence="5" id="KW-1185">Reference proteome</keyword>
<dbReference type="SUPFAM" id="SSF53955">
    <property type="entry name" value="Lysozyme-like"/>
    <property type="match status" value="1"/>
</dbReference>
<dbReference type="OrthoDB" id="9766909at2"/>
<evidence type="ECO:0000313" key="4">
    <source>
        <dbReference type="EMBL" id="SEA84159.1"/>
    </source>
</evidence>
<feature type="domain" description="Glycosyl transferase family 51" evidence="3">
    <location>
        <begin position="49"/>
        <end position="194"/>
    </location>
</feature>
<name>A0A1H4EH41_9BACT</name>
<dbReference type="Pfam" id="PF00912">
    <property type="entry name" value="Transgly"/>
    <property type="match status" value="1"/>
</dbReference>
<dbReference type="InterPro" id="IPR050396">
    <property type="entry name" value="Glycosyltr_51/Transpeptidase"/>
</dbReference>
<sequence length="221" mass="25074">MAAQRILKTLLWTLSVPQIGISLLLEVFAPREFLTDLNSCISLTKQYGKSIPQQFIDALILAEDHRNKLHPGVDMLAMIRVLMIRVWSGHVQGASTIEQQYVRVVSNRYERTIRRKAREQLLALMLLRRTQKQEIASAYLAIAFYGSSSVGIVGLKTKFGEDLTKVSFSQALQMVAQLKYPRPINPDDAWKFKIAARVNALYSFGNGTANKSFQRIAYRAR</sequence>
<proteinExistence type="predicted"/>
<evidence type="ECO:0000259" key="3">
    <source>
        <dbReference type="Pfam" id="PF00912"/>
    </source>
</evidence>
<accession>A0A1H4EH41</accession>
<dbReference type="RefSeq" id="WP_092350996.1">
    <property type="nucleotide sequence ID" value="NZ_FNQN01000020.1"/>
</dbReference>
<dbReference type="EMBL" id="FNQN01000020">
    <property type="protein sequence ID" value="SEA84159.1"/>
    <property type="molecule type" value="Genomic_DNA"/>
</dbReference>
<keyword evidence="2" id="KW-0808">Transferase</keyword>
<reference evidence="4 5" key="1">
    <citation type="submission" date="2016-10" db="EMBL/GenBank/DDBJ databases">
        <authorList>
            <person name="de Groot N.N."/>
        </authorList>
    </citation>
    <scope>NUCLEOTIDE SEQUENCE [LARGE SCALE GENOMIC DNA]</scope>
    <source>
        <strain evidence="4 5">DSM 7343</strain>
    </source>
</reference>
<dbReference type="PANTHER" id="PTHR32282:SF33">
    <property type="entry name" value="PEPTIDOGLYCAN GLYCOSYLTRANSFERASE"/>
    <property type="match status" value="1"/>
</dbReference>
<protein>
    <submittedName>
        <fullName evidence="4">Penicillin-binding protein 1A</fullName>
    </submittedName>
</protein>
<dbReference type="PANTHER" id="PTHR32282">
    <property type="entry name" value="BINDING PROTEIN TRANSPEPTIDASE, PUTATIVE-RELATED"/>
    <property type="match status" value="1"/>
</dbReference>
<dbReference type="InterPro" id="IPR036950">
    <property type="entry name" value="PBP_transglycosylase"/>
</dbReference>
<dbReference type="AlphaFoldDB" id="A0A1H4EH41"/>
<dbReference type="GO" id="GO:0009252">
    <property type="term" value="P:peptidoglycan biosynthetic process"/>
    <property type="evidence" value="ECO:0007669"/>
    <property type="project" value="TreeGrafter"/>
</dbReference>
<dbReference type="Proteomes" id="UP000199409">
    <property type="component" value="Unassembled WGS sequence"/>
</dbReference>
<dbReference type="STRING" id="37625.SAMN05660420_03375"/>
<evidence type="ECO:0000256" key="2">
    <source>
        <dbReference type="ARBA" id="ARBA00022679"/>
    </source>
</evidence>
<dbReference type="Gene3D" id="1.10.3810.10">
    <property type="entry name" value="Biosynthetic peptidoglycan transglycosylase-like"/>
    <property type="match status" value="1"/>
</dbReference>
<gene>
    <name evidence="4" type="ORF">SAMN05660420_03375</name>
</gene>
<dbReference type="GO" id="GO:0030288">
    <property type="term" value="C:outer membrane-bounded periplasmic space"/>
    <property type="evidence" value="ECO:0007669"/>
    <property type="project" value="TreeGrafter"/>
</dbReference>
<evidence type="ECO:0000313" key="5">
    <source>
        <dbReference type="Proteomes" id="UP000199409"/>
    </source>
</evidence>
<organism evidence="4 5">
    <name type="scientific">Desulfuromusa kysingii</name>
    <dbReference type="NCBI Taxonomy" id="37625"/>
    <lineage>
        <taxon>Bacteria</taxon>
        <taxon>Pseudomonadati</taxon>
        <taxon>Thermodesulfobacteriota</taxon>
        <taxon>Desulfuromonadia</taxon>
        <taxon>Desulfuromonadales</taxon>
        <taxon>Geopsychrobacteraceae</taxon>
        <taxon>Desulfuromusa</taxon>
    </lineage>
</organism>
<dbReference type="GO" id="GO:0008955">
    <property type="term" value="F:peptidoglycan glycosyltransferase activity"/>
    <property type="evidence" value="ECO:0007669"/>
    <property type="project" value="TreeGrafter"/>
</dbReference>
<evidence type="ECO:0000256" key="1">
    <source>
        <dbReference type="ARBA" id="ARBA00004752"/>
    </source>
</evidence>